<sequence>MRIENIAKILLTILTILVAAAIVGIIIDMQLDIGLALPLIGVTIILVIIIFWLIYYDTAIGQYLRIASIVAGVALTIVSVSIIWYETVAPAVACDIQTAEIEMSGIKSFGPNNTTADSPAEPFKLGYSIAGGEAYYYVYREIGDQYLLEKLDAEDTVLVYGEQPRLVYQYNYFIVKNKPKAVNVNGVKHKRDAMGNFTIKGVVYEDSEDAIRRDRYEPLLDKVSPKTGETLYIGLPELWIKLQVPGNSVTDNNSQSSAIIP</sequence>
<proteinExistence type="predicted"/>
<name>F3ZWX3_MAHA5</name>
<dbReference type="AlphaFoldDB" id="F3ZWX3"/>
<reference evidence="2 3" key="2">
    <citation type="journal article" date="2011" name="Stand. Genomic Sci.">
        <title>Complete genome sequence of Mahella australiensis type strain (50-1 BON).</title>
        <authorList>
            <person name="Sikorski J."/>
            <person name="Teshima H."/>
            <person name="Nolan M."/>
            <person name="Lucas S."/>
            <person name="Hammon N."/>
            <person name="Deshpande S."/>
            <person name="Cheng J.F."/>
            <person name="Pitluck S."/>
            <person name="Liolios K."/>
            <person name="Pagani I."/>
            <person name="Ivanova N."/>
            <person name="Huntemann M."/>
            <person name="Mavromatis K."/>
            <person name="Ovchinikova G."/>
            <person name="Pati A."/>
            <person name="Tapia R."/>
            <person name="Han C."/>
            <person name="Goodwin L."/>
            <person name="Chen A."/>
            <person name="Palaniappan K."/>
            <person name="Land M."/>
            <person name="Hauser L."/>
            <person name="Ngatchou-Djao O.D."/>
            <person name="Rohde M."/>
            <person name="Pukall R."/>
            <person name="Spring S."/>
            <person name="Abt B."/>
            <person name="Goker M."/>
            <person name="Detter J.C."/>
            <person name="Woyke T."/>
            <person name="Bristow J."/>
            <person name="Markowitz V."/>
            <person name="Hugenholtz P."/>
            <person name="Eisen J.A."/>
            <person name="Kyrpides N.C."/>
            <person name="Klenk H.P."/>
            <person name="Lapidus A."/>
        </authorList>
    </citation>
    <scope>NUCLEOTIDE SEQUENCE [LARGE SCALE GENOMIC DNA]</scope>
    <source>
        <strain evidence="3">DSM 15567 / CIP 107919 / 50-1 BON</strain>
    </source>
</reference>
<dbReference type="HOGENOM" id="CLU_1064780_0_0_9"/>
<evidence type="ECO:0000313" key="3">
    <source>
        <dbReference type="Proteomes" id="UP000008457"/>
    </source>
</evidence>
<feature type="transmembrane region" description="Helical" evidence="1">
    <location>
        <begin position="9"/>
        <end position="27"/>
    </location>
</feature>
<accession>F3ZWX3</accession>
<keyword evidence="1" id="KW-0472">Membrane</keyword>
<dbReference type="RefSeq" id="WP_013782021.1">
    <property type="nucleotide sequence ID" value="NC_015520.1"/>
</dbReference>
<protein>
    <submittedName>
        <fullName evidence="2">Uncharacterized protein</fullName>
    </submittedName>
</protein>
<feature type="transmembrane region" description="Helical" evidence="1">
    <location>
        <begin position="33"/>
        <end position="56"/>
    </location>
</feature>
<keyword evidence="3" id="KW-1185">Reference proteome</keyword>
<reference evidence="3" key="1">
    <citation type="submission" date="2010-11" db="EMBL/GenBank/DDBJ databases">
        <title>The complete genome of Mahella australiensis DSM 15567.</title>
        <authorList>
            <consortium name="US DOE Joint Genome Institute (JGI-PGF)"/>
            <person name="Lucas S."/>
            <person name="Copeland A."/>
            <person name="Lapidus A."/>
            <person name="Bruce D."/>
            <person name="Goodwin L."/>
            <person name="Pitluck S."/>
            <person name="Kyrpides N."/>
            <person name="Mavromatis K."/>
            <person name="Pagani I."/>
            <person name="Ivanova N."/>
            <person name="Teshima H."/>
            <person name="Brettin T."/>
            <person name="Detter J.C."/>
            <person name="Han C."/>
            <person name="Tapia R."/>
            <person name="Land M."/>
            <person name="Hauser L."/>
            <person name="Markowitz V."/>
            <person name="Cheng J.-F."/>
            <person name="Hugenholtz P."/>
            <person name="Woyke T."/>
            <person name="Wu D."/>
            <person name="Spring S."/>
            <person name="Pukall R."/>
            <person name="Steenblock K."/>
            <person name="Schneider S."/>
            <person name="Klenk H.-P."/>
            <person name="Eisen J.A."/>
        </authorList>
    </citation>
    <scope>NUCLEOTIDE SEQUENCE [LARGE SCALE GENOMIC DNA]</scope>
    <source>
        <strain evidence="3">DSM 15567 / CIP 107919 / 50-1 BON</strain>
    </source>
</reference>
<dbReference type="Proteomes" id="UP000008457">
    <property type="component" value="Chromosome"/>
</dbReference>
<evidence type="ECO:0000313" key="2">
    <source>
        <dbReference type="EMBL" id="AEE97595.1"/>
    </source>
</evidence>
<dbReference type="EMBL" id="CP002360">
    <property type="protein sequence ID" value="AEE97595.1"/>
    <property type="molecule type" value="Genomic_DNA"/>
</dbReference>
<keyword evidence="1" id="KW-1133">Transmembrane helix</keyword>
<feature type="transmembrane region" description="Helical" evidence="1">
    <location>
        <begin position="63"/>
        <end position="85"/>
    </location>
</feature>
<dbReference type="KEGG" id="mas:Mahau_2433"/>
<gene>
    <name evidence="2" type="ordered locus">Mahau_2433</name>
</gene>
<organism evidence="2 3">
    <name type="scientific">Mahella australiensis (strain DSM 15567 / CIP 107919 / 50-1 BON)</name>
    <dbReference type="NCBI Taxonomy" id="697281"/>
    <lineage>
        <taxon>Bacteria</taxon>
        <taxon>Bacillati</taxon>
        <taxon>Bacillota</taxon>
        <taxon>Clostridia</taxon>
        <taxon>Thermoanaerobacterales</taxon>
        <taxon>Thermoanaerobacterales Family IV. Incertae Sedis</taxon>
        <taxon>Mahella</taxon>
    </lineage>
</organism>
<dbReference type="STRING" id="697281.Mahau_2433"/>
<evidence type="ECO:0000256" key="1">
    <source>
        <dbReference type="SAM" id="Phobius"/>
    </source>
</evidence>
<keyword evidence="1" id="KW-0812">Transmembrane</keyword>